<dbReference type="Proteomes" id="UP000758603">
    <property type="component" value="Unassembled WGS sequence"/>
</dbReference>
<evidence type="ECO:0000313" key="1">
    <source>
        <dbReference type="EMBL" id="KAH6656569.1"/>
    </source>
</evidence>
<dbReference type="EMBL" id="JAGPXC010000002">
    <property type="protein sequence ID" value="KAH6656569.1"/>
    <property type="molecule type" value="Genomic_DNA"/>
</dbReference>
<evidence type="ECO:0000313" key="2">
    <source>
        <dbReference type="Proteomes" id="UP000758603"/>
    </source>
</evidence>
<organism evidence="1 2">
    <name type="scientific">Truncatella angustata</name>
    <dbReference type="NCBI Taxonomy" id="152316"/>
    <lineage>
        <taxon>Eukaryota</taxon>
        <taxon>Fungi</taxon>
        <taxon>Dikarya</taxon>
        <taxon>Ascomycota</taxon>
        <taxon>Pezizomycotina</taxon>
        <taxon>Sordariomycetes</taxon>
        <taxon>Xylariomycetidae</taxon>
        <taxon>Amphisphaeriales</taxon>
        <taxon>Sporocadaceae</taxon>
        <taxon>Truncatella</taxon>
    </lineage>
</organism>
<dbReference type="GeneID" id="70128329"/>
<gene>
    <name evidence="1" type="ORF">BKA67DRAFT_531833</name>
</gene>
<dbReference type="AlphaFoldDB" id="A0A9P9A005"/>
<name>A0A9P9A005_9PEZI</name>
<protein>
    <submittedName>
        <fullName evidence="1">Uncharacterized protein</fullName>
    </submittedName>
</protein>
<reference evidence="1" key="1">
    <citation type="journal article" date="2021" name="Nat. Commun.">
        <title>Genetic determinants of endophytism in the Arabidopsis root mycobiome.</title>
        <authorList>
            <person name="Mesny F."/>
            <person name="Miyauchi S."/>
            <person name="Thiergart T."/>
            <person name="Pickel B."/>
            <person name="Atanasova L."/>
            <person name="Karlsson M."/>
            <person name="Huettel B."/>
            <person name="Barry K.W."/>
            <person name="Haridas S."/>
            <person name="Chen C."/>
            <person name="Bauer D."/>
            <person name="Andreopoulos W."/>
            <person name="Pangilinan J."/>
            <person name="LaButti K."/>
            <person name="Riley R."/>
            <person name="Lipzen A."/>
            <person name="Clum A."/>
            <person name="Drula E."/>
            <person name="Henrissat B."/>
            <person name="Kohler A."/>
            <person name="Grigoriev I.V."/>
            <person name="Martin F.M."/>
            <person name="Hacquard S."/>
        </authorList>
    </citation>
    <scope>NUCLEOTIDE SEQUENCE</scope>
    <source>
        <strain evidence="1">MPI-SDFR-AT-0073</strain>
    </source>
</reference>
<dbReference type="RefSeq" id="XP_045960803.1">
    <property type="nucleotide sequence ID" value="XM_046099437.1"/>
</dbReference>
<sequence>MVARPEQSNTTSARSKYTALIKLFRMRTLHATRDGEIKARACGGYQVKRGADVPRGGANTVDALGLSVMQGQGLKWMEMGTLYEKSLLGRAFRGLANSHQYLPPGKQLNGLLELVISNGTESDERIKDCNYEQGLGDMWNLRWRQFVFPGDECYKNQLVEELLKSVASIANSHPTPGPSQLGDIN</sequence>
<comment type="caution">
    <text evidence="1">The sequence shown here is derived from an EMBL/GenBank/DDBJ whole genome shotgun (WGS) entry which is preliminary data.</text>
</comment>
<keyword evidence="2" id="KW-1185">Reference proteome</keyword>
<proteinExistence type="predicted"/>
<accession>A0A9P9A005</accession>